<dbReference type="KEGG" id="pba:PSEBR_m1626"/>
<feature type="compositionally biased region" description="Polar residues" evidence="1">
    <location>
        <begin position="45"/>
        <end position="59"/>
    </location>
</feature>
<feature type="region of interest" description="Disordered" evidence="1">
    <location>
        <begin position="44"/>
        <end position="71"/>
    </location>
</feature>
<sequence length="71" mass="7812">MSHCHRCNGRGGGFLRVELDEYCFRITIDPCVSELARDSGVSAMTVRTEQTPSRASSLPQGPAVDTDLRRT</sequence>
<organism evidence="2 3">
    <name type="scientific">Pseudomonas brassicacearum (strain NFM421)</name>
    <dbReference type="NCBI Taxonomy" id="994484"/>
    <lineage>
        <taxon>Bacteria</taxon>
        <taxon>Pseudomonadati</taxon>
        <taxon>Pseudomonadota</taxon>
        <taxon>Gammaproteobacteria</taxon>
        <taxon>Pseudomonadales</taxon>
        <taxon>Pseudomonadaceae</taxon>
        <taxon>Pseudomonas</taxon>
    </lineage>
</organism>
<dbReference type="HOGENOM" id="CLU_2736944_0_0_6"/>
<evidence type="ECO:0000313" key="2">
    <source>
        <dbReference type="EMBL" id="AEA71645.1"/>
    </source>
</evidence>
<evidence type="ECO:0000256" key="1">
    <source>
        <dbReference type="SAM" id="MobiDB-lite"/>
    </source>
</evidence>
<gene>
    <name evidence="2" type="ORF">PSEBR_m1626</name>
</gene>
<reference evidence="2 3" key="1">
    <citation type="journal article" date="2011" name="J. Bacteriol.">
        <title>Complete genome sequence of a beneficial plant root-associated bacterium, Pseudomonas brassicacearum.</title>
        <authorList>
            <person name="Ortet P."/>
            <person name="Barakat M."/>
            <person name="Lalaouna D."/>
            <person name="Fochesato S."/>
            <person name="Barbe V."/>
            <person name="Vacherie B."/>
            <person name="Santaella C."/>
            <person name="Heulin T."/>
            <person name="Achouak W."/>
        </authorList>
    </citation>
    <scope>NUCLEOTIDE SEQUENCE [LARGE SCALE GENOMIC DNA]</scope>
    <source>
        <strain evidence="2 3">NFM421</strain>
    </source>
</reference>
<reference key="2">
    <citation type="submission" date="2011-03" db="EMBL/GenBank/DDBJ databases">
        <title>Complete Genome Sequence of a beneficial plant roots-associated bacterium Pseudomonas brassicacearum.</title>
        <authorList>
            <person name="Ortet P."/>
            <person name="Barakat M."/>
            <person name="Lalaouna D."/>
            <person name="Fochesato S."/>
            <person name="Barbe V."/>
            <person name="Santaella C."/>
            <person name="Heulin T."/>
            <person name="Achouak W."/>
        </authorList>
    </citation>
    <scope>NUCLEOTIDE SEQUENCE</scope>
    <source>
        <strain>NFM421</strain>
    </source>
</reference>
<dbReference type="AlphaFoldDB" id="F2KMA2"/>
<evidence type="ECO:0000313" key="3">
    <source>
        <dbReference type="Proteomes" id="UP000006692"/>
    </source>
</evidence>
<dbReference type="EMBL" id="CP002585">
    <property type="protein sequence ID" value="AEA71645.1"/>
    <property type="molecule type" value="Genomic_DNA"/>
</dbReference>
<proteinExistence type="predicted"/>
<protein>
    <submittedName>
        <fullName evidence="2">Uncharacterized protein</fullName>
    </submittedName>
</protein>
<dbReference type="Proteomes" id="UP000006692">
    <property type="component" value="Chromosome"/>
</dbReference>
<name>F2KMA2_PSEBN</name>
<accession>F2KMA2</accession>